<dbReference type="InterPro" id="IPR046348">
    <property type="entry name" value="SIS_dom_sf"/>
</dbReference>
<dbReference type="Gene3D" id="3.40.50.10490">
    <property type="entry name" value="Glucose-6-phosphate isomerase like protein, domain 1"/>
    <property type="match status" value="2"/>
</dbReference>
<feature type="domain" description="SIS" evidence="9">
    <location>
        <begin position="604"/>
        <end position="756"/>
    </location>
</feature>
<gene>
    <name evidence="10" type="ORF">MRX98_19590</name>
</gene>
<evidence type="ECO:0000256" key="6">
    <source>
        <dbReference type="ARBA" id="ARBA00022737"/>
    </source>
</evidence>
<keyword evidence="7" id="KW-0315">Glutamine amidotransferase</keyword>
<keyword evidence="6" id="KW-0677">Repeat</keyword>
<comment type="caution">
    <text evidence="10">The sequence shown here is derived from an EMBL/GenBank/DDBJ whole genome shotgun (WGS) entry which is preliminary data.</text>
</comment>
<evidence type="ECO:0000256" key="3">
    <source>
        <dbReference type="ARBA" id="ARBA00016090"/>
    </source>
</evidence>
<dbReference type="InterPro" id="IPR017932">
    <property type="entry name" value="GATase_2_dom"/>
</dbReference>
<dbReference type="CDD" id="cd05008">
    <property type="entry name" value="SIS_GlmS_GlmD_1"/>
    <property type="match status" value="1"/>
</dbReference>
<dbReference type="GO" id="GO:0097367">
    <property type="term" value="F:carbohydrate derivative binding"/>
    <property type="evidence" value="ECO:0007669"/>
    <property type="project" value="InterPro"/>
</dbReference>
<evidence type="ECO:0000259" key="8">
    <source>
        <dbReference type="PROSITE" id="PS51278"/>
    </source>
</evidence>
<evidence type="ECO:0000256" key="4">
    <source>
        <dbReference type="ARBA" id="ARBA00022576"/>
    </source>
</evidence>
<dbReference type="GO" id="GO:0006047">
    <property type="term" value="P:UDP-N-acetylglucosamine metabolic process"/>
    <property type="evidence" value="ECO:0007669"/>
    <property type="project" value="TreeGrafter"/>
</dbReference>
<keyword evidence="4" id="KW-0032">Aminotransferase</keyword>
<proteinExistence type="predicted"/>
<dbReference type="EMBL" id="JALJRB010000033">
    <property type="protein sequence ID" value="MCJ8502789.1"/>
    <property type="molecule type" value="Genomic_DNA"/>
</dbReference>
<dbReference type="RefSeq" id="WP_246914150.1">
    <property type="nucleotide sequence ID" value="NZ_JALJRB010000033.1"/>
</dbReference>
<evidence type="ECO:0000313" key="11">
    <source>
        <dbReference type="Proteomes" id="UP001165427"/>
    </source>
</evidence>
<name>A0AA41R4N3_9BACT</name>
<evidence type="ECO:0000313" key="10">
    <source>
        <dbReference type="EMBL" id="MCJ8502789.1"/>
    </source>
</evidence>
<dbReference type="InterPro" id="IPR035466">
    <property type="entry name" value="GlmS/AgaS_SIS"/>
</dbReference>
<organism evidence="10 11">
    <name type="scientific">Desulfatitalea alkaliphila</name>
    <dbReference type="NCBI Taxonomy" id="2929485"/>
    <lineage>
        <taxon>Bacteria</taxon>
        <taxon>Pseudomonadati</taxon>
        <taxon>Thermodesulfobacteriota</taxon>
        <taxon>Desulfobacteria</taxon>
        <taxon>Desulfobacterales</taxon>
        <taxon>Desulfosarcinaceae</taxon>
        <taxon>Desulfatitalea</taxon>
    </lineage>
</organism>
<dbReference type="GO" id="GO:0004360">
    <property type="term" value="F:glutamine-fructose-6-phosphate transaminase (isomerizing) activity"/>
    <property type="evidence" value="ECO:0007669"/>
    <property type="project" value="UniProtKB-EC"/>
</dbReference>
<comment type="catalytic activity">
    <reaction evidence="1">
        <text>D-fructose 6-phosphate + L-glutamine = D-glucosamine 6-phosphate + L-glutamate</text>
        <dbReference type="Rhea" id="RHEA:13237"/>
        <dbReference type="ChEBI" id="CHEBI:29985"/>
        <dbReference type="ChEBI" id="CHEBI:58359"/>
        <dbReference type="ChEBI" id="CHEBI:58725"/>
        <dbReference type="ChEBI" id="CHEBI:61527"/>
        <dbReference type="EC" id="2.6.1.16"/>
    </reaction>
</comment>
<evidence type="ECO:0000259" key="9">
    <source>
        <dbReference type="PROSITE" id="PS51464"/>
    </source>
</evidence>
<dbReference type="Gene3D" id="3.60.20.10">
    <property type="entry name" value="Glutamine Phosphoribosylpyrophosphate, subunit 1, domain 1"/>
    <property type="match status" value="1"/>
</dbReference>
<dbReference type="PROSITE" id="PS51278">
    <property type="entry name" value="GATASE_TYPE_2"/>
    <property type="match status" value="1"/>
</dbReference>
<feature type="domain" description="Glutamine amidotransferase type-2" evidence="8">
    <location>
        <begin position="205"/>
        <end position="506"/>
    </location>
</feature>
<dbReference type="GO" id="GO:0006487">
    <property type="term" value="P:protein N-linked glycosylation"/>
    <property type="evidence" value="ECO:0007669"/>
    <property type="project" value="TreeGrafter"/>
</dbReference>
<evidence type="ECO:0000256" key="1">
    <source>
        <dbReference type="ARBA" id="ARBA00001031"/>
    </source>
</evidence>
<dbReference type="Pfam" id="PF01380">
    <property type="entry name" value="SIS"/>
    <property type="match status" value="1"/>
</dbReference>
<dbReference type="Proteomes" id="UP001165427">
    <property type="component" value="Unassembled WGS sequence"/>
</dbReference>
<dbReference type="InterPro" id="IPR001347">
    <property type="entry name" value="SIS_dom"/>
</dbReference>
<dbReference type="GO" id="GO:0006002">
    <property type="term" value="P:fructose 6-phosphate metabolic process"/>
    <property type="evidence" value="ECO:0007669"/>
    <property type="project" value="TreeGrafter"/>
</dbReference>
<keyword evidence="11" id="KW-1185">Reference proteome</keyword>
<evidence type="ECO:0000256" key="5">
    <source>
        <dbReference type="ARBA" id="ARBA00022679"/>
    </source>
</evidence>
<dbReference type="PANTHER" id="PTHR10937">
    <property type="entry name" value="GLUCOSAMINE--FRUCTOSE-6-PHOSPHATE AMINOTRANSFERASE, ISOMERIZING"/>
    <property type="match status" value="1"/>
</dbReference>
<evidence type="ECO:0000256" key="7">
    <source>
        <dbReference type="ARBA" id="ARBA00022962"/>
    </source>
</evidence>
<dbReference type="SUPFAM" id="SSF53697">
    <property type="entry name" value="SIS domain"/>
    <property type="match status" value="1"/>
</dbReference>
<reference evidence="10" key="1">
    <citation type="submission" date="2022-04" db="EMBL/GenBank/DDBJ databases">
        <title>Desulfatitalea alkaliphila sp. nov., a novel anaerobic sulfate-reducing bacterium isolated from terrestrial mud volcano, Taman Peninsula, Russia.</title>
        <authorList>
            <person name="Khomyakova M.A."/>
            <person name="Merkel A.Y."/>
            <person name="Slobodkin A.I."/>
        </authorList>
    </citation>
    <scope>NUCLEOTIDE SEQUENCE</scope>
    <source>
        <strain evidence="10">M08but</strain>
    </source>
</reference>
<evidence type="ECO:0000256" key="2">
    <source>
        <dbReference type="ARBA" id="ARBA00012916"/>
    </source>
</evidence>
<dbReference type="Pfam" id="PF13522">
    <property type="entry name" value="GATase_6"/>
    <property type="match status" value="1"/>
</dbReference>
<dbReference type="AlphaFoldDB" id="A0AA41R4N3"/>
<dbReference type="PROSITE" id="PS51464">
    <property type="entry name" value="SIS"/>
    <property type="match status" value="1"/>
</dbReference>
<dbReference type="EC" id="2.6.1.16" evidence="2"/>
<dbReference type="SUPFAM" id="SSF56235">
    <property type="entry name" value="N-terminal nucleophile aminohydrolases (Ntn hydrolases)"/>
    <property type="match status" value="1"/>
</dbReference>
<sequence>MFKRLQRAGIRRYRQTMSWWRRSGAALAALCRLPVFWGRMPAGHRGGAWVLLPASTTTLRCGLAGLIAFQRPAPPPIADDPAVLQTLVEQMQANALAACLRDQRPLAEAYLGGDGPLERLYEGACTLKMEQRFLALFADRPLQHQLAAWSRQLTAFAQQEADLFAKKVGHLAAADADVVDRRIEKLMDAAWCLKAEVLENIGKTAQLIGETAARPSGEVVKIFYNLNTVLNSIDRLEVRGRDSAGLSLLFVLAPEAMADLQETWRKQALEETVALRQNQPVLGHGAIGIHHNAADGLTGLTLTYKVAAEIGSLGDNVRQLRQAIAEDRVLQQVARLPHRFHTVSAHTRWASVGAITIANCHPVDNATEQQGCGQKGMIHACLNGDIDNYLALRQQWEQNGDPIHADISTDTKVIPLRIEHYLRQGHPMETAFRLAVNDFDGSHAIAMHTDLAPGKLFLAQKGSGQAVFVGLAGDHYLATSEVYGFVEQTDAFLKLNGEKIVQGRDGTTQGQIFILDQQSAGGLDGIRACYYDGTPISLTAQDIQHTRITSRDIDRQHFPHYFLKEVSEAPQSVARTLQNRWKVSLRDRDRCNIVLPESAFPQKLVQALAEDRVRRVYFIGQGTAGIAAQAIADILNHYLNEPTLKISALKASELSGFQLDAGGNQAGMNDALVIAISQSGTTTDTNRAVDMVRARGALTLAIVNRRDSDLTFKVDGVVYTSSGRDIEMSVASTKAFYSQIVAGALISLKIAEVKQRRSAAFVTDEIKALLELPGQMRQVLAMGEAIRQSAERLATTRTYWAAVGSGPNKSAADEIRIKLSELCYKTISSDYVEDKKHIDLSAEPLILICAAGAPSTVIGDIVKDTAIFRAHKATPVVIADEGENRFDAYAEDVFPVPAAPPHLAPILNTLVGHLWGYYAALAINGGSRFLHDFREATKARIDQFARDGLDVYEVVLEKSFREQMARFYVDLRQRMTAGRLPDTIRHTADLLLLLKYLSGRLPVADFEMDFGKRGTAANMIDSLFQCLGEAINGLSRPVDAIKHQAKTVTVGTSRISEKIGGILFDALEAHAISAAQLNNRNILVLRNLQHIVAEIHGAILYRIDHLDLLGEPNEATTIEVVRKEGVLQPLTSRVETDKSLKGTKYIVVRQGNVYIGKGRKDDRSILLIPAFSSDPANANRIEHLLLLNIGFHKRVELPLKIKALGGKYDNIKNIVQENSIPWQDEHLEQVPMEELFGRSAEKIAELLVLQLKTEGNKDHA</sequence>
<dbReference type="InterPro" id="IPR029055">
    <property type="entry name" value="Ntn_hydrolases_N"/>
</dbReference>
<accession>A0AA41R4N3</accession>
<dbReference type="PANTHER" id="PTHR10937:SF0">
    <property type="entry name" value="GLUTAMINE--FRUCTOSE-6-PHOSPHATE TRANSAMINASE (ISOMERIZING)"/>
    <property type="match status" value="1"/>
</dbReference>
<protein>
    <recommendedName>
        <fullName evidence="3">Glutamine--fructose-6-phosphate aminotransferase [isomerizing]</fullName>
        <ecNumber evidence="2">2.6.1.16</ecNumber>
    </recommendedName>
</protein>
<keyword evidence="5" id="KW-0808">Transferase</keyword>